<reference evidence="2" key="5">
    <citation type="submission" date="2025-09" db="UniProtKB">
        <authorList>
            <consortium name="Ensembl"/>
        </authorList>
    </citation>
    <scope>IDENTIFICATION</scope>
</reference>
<proteinExistence type="predicted"/>
<keyword evidence="3" id="KW-1185">Reference proteome</keyword>
<dbReference type="GeneTree" id="ENSGT00980000202244"/>
<name>A0A4W3I2Q7_CALMI</name>
<protein>
    <submittedName>
        <fullName evidence="2">Uncharacterized protein</fullName>
    </submittedName>
</protein>
<dbReference type="Proteomes" id="UP000314986">
    <property type="component" value="Unassembled WGS sequence"/>
</dbReference>
<reference evidence="3" key="2">
    <citation type="journal article" date="2007" name="PLoS Biol.">
        <title>Survey sequencing and comparative analysis of the elephant shark (Callorhinchus milii) genome.</title>
        <authorList>
            <person name="Venkatesh B."/>
            <person name="Kirkness E.F."/>
            <person name="Loh Y.H."/>
            <person name="Halpern A.L."/>
            <person name="Lee A.P."/>
            <person name="Johnson J."/>
            <person name="Dandona N."/>
            <person name="Viswanathan L.D."/>
            <person name="Tay A."/>
            <person name="Venter J.C."/>
            <person name="Strausberg R.L."/>
            <person name="Brenner S."/>
        </authorList>
    </citation>
    <scope>NUCLEOTIDE SEQUENCE [LARGE SCALE GENOMIC DNA]</scope>
</reference>
<evidence type="ECO:0000256" key="1">
    <source>
        <dbReference type="SAM" id="MobiDB-lite"/>
    </source>
</evidence>
<dbReference type="AlphaFoldDB" id="A0A4W3I2Q7"/>
<reference evidence="3" key="3">
    <citation type="journal article" date="2014" name="Nature">
        <title>Elephant shark genome provides unique insights into gnathostome evolution.</title>
        <authorList>
            <consortium name="International Elephant Shark Genome Sequencing Consortium"/>
            <person name="Venkatesh B."/>
            <person name="Lee A.P."/>
            <person name="Ravi V."/>
            <person name="Maurya A.K."/>
            <person name="Lian M.M."/>
            <person name="Swann J.B."/>
            <person name="Ohta Y."/>
            <person name="Flajnik M.F."/>
            <person name="Sutoh Y."/>
            <person name="Kasahara M."/>
            <person name="Hoon S."/>
            <person name="Gangu V."/>
            <person name="Roy S.W."/>
            <person name="Irimia M."/>
            <person name="Korzh V."/>
            <person name="Kondrychyn I."/>
            <person name="Lim Z.W."/>
            <person name="Tay B.H."/>
            <person name="Tohari S."/>
            <person name="Kong K.W."/>
            <person name="Ho S."/>
            <person name="Lorente-Galdos B."/>
            <person name="Quilez J."/>
            <person name="Marques-Bonet T."/>
            <person name="Raney B.J."/>
            <person name="Ingham P.W."/>
            <person name="Tay A."/>
            <person name="Hillier L.W."/>
            <person name="Minx P."/>
            <person name="Boehm T."/>
            <person name="Wilson R.K."/>
            <person name="Brenner S."/>
            <person name="Warren W.C."/>
        </authorList>
    </citation>
    <scope>NUCLEOTIDE SEQUENCE [LARGE SCALE GENOMIC DNA]</scope>
</reference>
<organism evidence="2 3">
    <name type="scientific">Callorhinchus milii</name>
    <name type="common">Ghost shark</name>
    <dbReference type="NCBI Taxonomy" id="7868"/>
    <lineage>
        <taxon>Eukaryota</taxon>
        <taxon>Metazoa</taxon>
        <taxon>Chordata</taxon>
        <taxon>Craniata</taxon>
        <taxon>Vertebrata</taxon>
        <taxon>Chondrichthyes</taxon>
        <taxon>Holocephali</taxon>
        <taxon>Chimaeriformes</taxon>
        <taxon>Callorhinchidae</taxon>
        <taxon>Callorhinchus</taxon>
    </lineage>
</organism>
<dbReference type="Ensembl" id="ENSCMIT00000015693.1">
    <property type="protein sequence ID" value="ENSCMIP00000015374.1"/>
    <property type="gene ID" value="ENSCMIG00000007509.1"/>
</dbReference>
<reference evidence="2" key="4">
    <citation type="submission" date="2025-08" db="UniProtKB">
        <authorList>
            <consortium name="Ensembl"/>
        </authorList>
    </citation>
    <scope>IDENTIFICATION</scope>
</reference>
<evidence type="ECO:0000313" key="3">
    <source>
        <dbReference type="Proteomes" id="UP000314986"/>
    </source>
</evidence>
<feature type="compositionally biased region" description="Pro residues" evidence="1">
    <location>
        <begin position="12"/>
        <end position="27"/>
    </location>
</feature>
<evidence type="ECO:0000313" key="2">
    <source>
        <dbReference type="Ensembl" id="ENSCMIP00000015374.1"/>
    </source>
</evidence>
<reference evidence="3" key="1">
    <citation type="journal article" date="2006" name="Science">
        <title>Ancient noncoding elements conserved in the human genome.</title>
        <authorList>
            <person name="Venkatesh B."/>
            <person name="Kirkness E.F."/>
            <person name="Loh Y.H."/>
            <person name="Halpern A.L."/>
            <person name="Lee A.P."/>
            <person name="Johnson J."/>
            <person name="Dandona N."/>
            <person name="Viswanathan L.D."/>
            <person name="Tay A."/>
            <person name="Venter J.C."/>
            <person name="Strausberg R.L."/>
            <person name="Brenner S."/>
        </authorList>
    </citation>
    <scope>NUCLEOTIDE SEQUENCE [LARGE SCALE GENOMIC DNA]</scope>
</reference>
<accession>A0A4W3I2Q7</accession>
<sequence length="124" mass="13353">VSVDGGRIPTKIYPPTPTPPPTHPTLPPQENGGYDSKSVAGISLDGCICLPQGEGIHQIREALKILAERVLILETMIGIHEPEHGSGLGPYATPPPNFFRGKRGSFSAYRIISHRLAAHKAEEK</sequence>
<dbReference type="InParanoid" id="A0A4W3I2Q7"/>
<feature type="region of interest" description="Disordered" evidence="1">
    <location>
        <begin position="1"/>
        <end position="35"/>
    </location>
</feature>